<gene>
    <name evidence="2" type="ORF">HYC85_030516</name>
</gene>
<dbReference type="PANTHER" id="PTHR35996:SF1">
    <property type="entry name" value="OS04G0528100 PROTEIN"/>
    <property type="match status" value="1"/>
</dbReference>
<reference evidence="3" key="1">
    <citation type="journal article" date="2020" name="Nat. Commun.">
        <title>Genome assembly of wild tea tree DASZ reveals pedigree and selection history of tea varieties.</title>
        <authorList>
            <person name="Zhang W."/>
            <person name="Zhang Y."/>
            <person name="Qiu H."/>
            <person name="Guo Y."/>
            <person name="Wan H."/>
            <person name="Zhang X."/>
            <person name="Scossa F."/>
            <person name="Alseekh S."/>
            <person name="Zhang Q."/>
            <person name="Wang P."/>
            <person name="Xu L."/>
            <person name="Schmidt M.H."/>
            <person name="Jia X."/>
            <person name="Li D."/>
            <person name="Zhu A."/>
            <person name="Guo F."/>
            <person name="Chen W."/>
            <person name="Ni D."/>
            <person name="Usadel B."/>
            <person name="Fernie A.R."/>
            <person name="Wen W."/>
        </authorList>
    </citation>
    <scope>NUCLEOTIDE SEQUENCE [LARGE SCALE GENOMIC DNA]</scope>
    <source>
        <strain evidence="3">cv. G240</strain>
    </source>
</reference>
<dbReference type="InterPro" id="IPR040278">
    <property type="entry name" value="UPF0426"/>
</dbReference>
<accession>A0A7J7G218</accession>
<sequence>MSFILSSTPNCALWKFKVVGVRQQLWSSSSPVSSFPKQQRPSLNVEAFFFNPTDEPILKEALKEPVAFMGGMFAGLLRLDLNEDPLKEWVGRTVEASGITEDEIDTEFGAKPEEESPQQIEIE</sequence>
<dbReference type="EMBL" id="JACBKZ010000014">
    <property type="protein sequence ID" value="KAF5934345.1"/>
    <property type="molecule type" value="Genomic_DNA"/>
</dbReference>
<reference evidence="2 3" key="2">
    <citation type="submission" date="2020-07" db="EMBL/GenBank/DDBJ databases">
        <title>Genome assembly of wild tea tree DASZ reveals pedigree and selection history of tea varieties.</title>
        <authorList>
            <person name="Zhang W."/>
        </authorList>
    </citation>
    <scope>NUCLEOTIDE SEQUENCE [LARGE SCALE GENOMIC DNA]</scope>
    <source>
        <strain evidence="3">cv. G240</strain>
        <tissue evidence="2">Leaf</tissue>
    </source>
</reference>
<dbReference type="PANTHER" id="PTHR35996">
    <property type="entry name" value="OSJNBA0038O10.25 PROTEIN"/>
    <property type="match status" value="1"/>
</dbReference>
<feature type="region of interest" description="Disordered" evidence="1">
    <location>
        <begin position="100"/>
        <end position="123"/>
    </location>
</feature>
<name>A0A7J7G218_CAMSI</name>
<protein>
    <submittedName>
        <fullName evidence="2">Uncharacterized protein</fullName>
    </submittedName>
</protein>
<organism evidence="2 3">
    <name type="scientific">Camellia sinensis</name>
    <name type="common">Tea plant</name>
    <name type="synonym">Thea sinensis</name>
    <dbReference type="NCBI Taxonomy" id="4442"/>
    <lineage>
        <taxon>Eukaryota</taxon>
        <taxon>Viridiplantae</taxon>
        <taxon>Streptophyta</taxon>
        <taxon>Embryophyta</taxon>
        <taxon>Tracheophyta</taxon>
        <taxon>Spermatophyta</taxon>
        <taxon>Magnoliopsida</taxon>
        <taxon>eudicotyledons</taxon>
        <taxon>Gunneridae</taxon>
        <taxon>Pentapetalae</taxon>
        <taxon>asterids</taxon>
        <taxon>Ericales</taxon>
        <taxon>Theaceae</taxon>
        <taxon>Camellia</taxon>
    </lineage>
</organism>
<comment type="caution">
    <text evidence="2">The sequence shown here is derived from an EMBL/GenBank/DDBJ whole genome shotgun (WGS) entry which is preliminary data.</text>
</comment>
<evidence type="ECO:0000313" key="2">
    <source>
        <dbReference type="EMBL" id="KAF5934345.1"/>
    </source>
</evidence>
<proteinExistence type="predicted"/>
<evidence type="ECO:0000256" key="1">
    <source>
        <dbReference type="SAM" id="MobiDB-lite"/>
    </source>
</evidence>
<dbReference type="Proteomes" id="UP000593564">
    <property type="component" value="Unassembled WGS sequence"/>
</dbReference>
<dbReference type="Pfam" id="PF26369">
    <property type="entry name" value="UPF0426"/>
    <property type="match status" value="1"/>
</dbReference>
<keyword evidence="3" id="KW-1185">Reference proteome</keyword>
<dbReference type="AlphaFoldDB" id="A0A7J7G218"/>
<evidence type="ECO:0000313" key="3">
    <source>
        <dbReference type="Proteomes" id="UP000593564"/>
    </source>
</evidence>